<accession>A0ACB7WQK3</accession>
<gene>
    <name evidence="1" type="ORF">IHE45_02G043600</name>
</gene>
<evidence type="ECO:0000313" key="2">
    <source>
        <dbReference type="Proteomes" id="UP000827976"/>
    </source>
</evidence>
<protein>
    <submittedName>
        <fullName evidence="1">Uncharacterized protein</fullName>
    </submittedName>
</protein>
<reference evidence="2" key="1">
    <citation type="journal article" date="2022" name="Nat. Commun.">
        <title>Chromosome evolution and the genetic basis of agronomically important traits in greater yam.</title>
        <authorList>
            <person name="Bredeson J.V."/>
            <person name="Lyons J.B."/>
            <person name="Oniyinde I.O."/>
            <person name="Okereke N.R."/>
            <person name="Kolade O."/>
            <person name="Nnabue I."/>
            <person name="Nwadili C.O."/>
            <person name="Hribova E."/>
            <person name="Parker M."/>
            <person name="Nwogha J."/>
            <person name="Shu S."/>
            <person name="Carlson J."/>
            <person name="Kariba R."/>
            <person name="Muthemba S."/>
            <person name="Knop K."/>
            <person name="Barton G.J."/>
            <person name="Sherwood A.V."/>
            <person name="Lopez-Montes A."/>
            <person name="Asiedu R."/>
            <person name="Jamnadass R."/>
            <person name="Muchugi A."/>
            <person name="Goodstein D."/>
            <person name="Egesi C.N."/>
            <person name="Featherston J."/>
            <person name="Asfaw A."/>
            <person name="Simpson G.G."/>
            <person name="Dolezel J."/>
            <person name="Hendre P.S."/>
            <person name="Van Deynze A."/>
            <person name="Kumar P.L."/>
            <person name="Obidiegwu J.E."/>
            <person name="Bhattacharjee R."/>
            <person name="Rokhsar D.S."/>
        </authorList>
    </citation>
    <scope>NUCLEOTIDE SEQUENCE [LARGE SCALE GENOMIC DNA]</scope>
    <source>
        <strain evidence="2">cv. TDa95/00328</strain>
    </source>
</reference>
<dbReference type="Proteomes" id="UP000827976">
    <property type="component" value="Chromosome 2"/>
</dbReference>
<name>A0ACB7WQK3_DIOAL</name>
<comment type="caution">
    <text evidence="1">The sequence shown here is derived from an EMBL/GenBank/DDBJ whole genome shotgun (WGS) entry which is preliminary data.</text>
</comment>
<proteinExistence type="predicted"/>
<sequence>MAMKLLRTLALLVMLMASAMAARDINKQGSFNEDKATIVGRRLFEISQGVGIDARINDRKPTGRHYYCPMLSPACT</sequence>
<organism evidence="1 2">
    <name type="scientific">Dioscorea alata</name>
    <name type="common">Purple yam</name>
    <dbReference type="NCBI Taxonomy" id="55571"/>
    <lineage>
        <taxon>Eukaryota</taxon>
        <taxon>Viridiplantae</taxon>
        <taxon>Streptophyta</taxon>
        <taxon>Embryophyta</taxon>
        <taxon>Tracheophyta</taxon>
        <taxon>Spermatophyta</taxon>
        <taxon>Magnoliopsida</taxon>
        <taxon>Liliopsida</taxon>
        <taxon>Dioscoreales</taxon>
        <taxon>Dioscoreaceae</taxon>
        <taxon>Dioscorea</taxon>
    </lineage>
</organism>
<evidence type="ECO:0000313" key="1">
    <source>
        <dbReference type="EMBL" id="KAH7690386.1"/>
    </source>
</evidence>
<keyword evidence="2" id="KW-1185">Reference proteome</keyword>
<dbReference type="EMBL" id="CM037012">
    <property type="protein sequence ID" value="KAH7690386.1"/>
    <property type="molecule type" value="Genomic_DNA"/>
</dbReference>